<keyword evidence="16" id="KW-0325">Glycoprotein</keyword>
<proteinExistence type="inferred from homology"/>
<feature type="transmembrane region" description="Helical" evidence="20">
    <location>
        <begin position="16"/>
        <end position="36"/>
    </location>
</feature>
<evidence type="ECO:0000313" key="23">
    <source>
        <dbReference type="Proteomes" id="UP001195483"/>
    </source>
</evidence>
<evidence type="ECO:0000256" key="8">
    <source>
        <dbReference type="ARBA" id="ARBA00022679"/>
    </source>
</evidence>
<comment type="subcellular location">
    <subcellularLocation>
        <location evidence="2">Membrane</location>
        <topology evidence="2">Single-pass type II membrane protein</topology>
    </subcellularLocation>
</comment>
<dbReference type="AlphaFoldDB" id="A0AAE0RSD7"/>
<keyword evidence="23" id="KW-1185">Reference proteome</keyword>
<evidence type="ECO:0000256" key="6">
    <source>
        <dbReference type="ARBA" id="ARBA00012557"/>
    </source>
</evidence>
<evidence type="ECO:0000259" key="21">
    <source>
        <dbReference type="Pfam" id="PF02434"/>
    </source>
</evidence>
<gene>
    <name evidence="22" type="ORF">CHS0354_010115</name>
</gene>
<evidence type="ECO:0000256" key="10">
    <source>
        <dbReference type="ARBA" id="ARBA00022723"/>
    </source>
</evidence>
<keyword evidence="11" id="KW-0547">Nucleotide-binding</keyword>
<reference evidence="22" key="3">
    <citation type="submission" date="2023-05" db="EMBL/GenBank/DDBJ databases">
        <authorList>
            <person name="Smith C.H."/>
        </authorList>
    </citation>
    <scope>NUCLEOTIDE SEQUENCE</scope>
    <source>
        <strain evidence="22">CHS0354</strain>
        <tissue evidence="22">Mantle</tissue>
    </source>
</reference>
<reference evidence="22" key="1">
    <citation type="journal article" date="2021" name="Genome Biol. Evol.">
        <title>A High-Quality Reference Genome for a Parasitic Bivalve with Doubly Uniparental Inheritance (Bivalvia: Unionida).</title>
        <authorList>
            <person name="Smith C.H."/>
        </authorList>
    </citation>
    <scope>NUCLEOTIDE SEQUENCE</scope>
    <source>
        <strain evidence="22">CHS0354</strain>
    </source>
</reference>
<dbReference type="FunFam" id="3.90.550.50:FF:000017">
    <property type="entry name" value="Glycoprotein-N-acetylgalactosamine 3-beta-galactosyltransferase 1"/>
    <property type="match status" value="1"/>
</dbReference>
<evidence type="ECO:0000256" key="2">
    <source>
        <dbReference type="ARBA" id="ARBA00004606"/>
    </source>
</evidence>
<keyword evidence="15" id="KW-1015">Disulfide bond</keyword>
<keyword evidence="10" id="KW-0479">Metal-binding</keyword>
<dbReference type="GO" id="GO:0016020">
    <property type="term" value="C:membrane"/>
    <property type="evidence" value="ECO:0007669"/>
    <property type="project" value="UniProtKB-SubCell"/>
</dbReference>
<dbReference type="EMBL" id="JAEAOA010000635">
    <property type="protein sequence ID" value="KAK3578734.1"/>
    <property type="molecule type" value="Genomic_DNA"/>
</dbReference>
<comment type="similarity">
    <text evidence="4">Belongs to the glycosyltransferase 31 family. Beta3-Gal-T subfamily.</text>
</comment>
<keyword evidence="13 20" id="KW-1133">Transmembrane helix</keyword>
<evidence type="ECO:0000256" key="1">
    <source>
        <dbReference type="ARBA" id="ARBA00001936"/>
    </source>
</evidence>
<dbReference type="GO" id="GO:0030145">
    <property type="term" value="F:manganese ion binding"/>
    <property type="evidence" value="ECO:0007669"/>
    <property type="project" value="UniProtKB-ARBA"/>
</dbReference>
<keyword evidence="14 20" id="KW-0472">Membrane</keyword>
<evidence type="ECO:0000256" key="11">
    <source>
        <dbReference type="ARBA" id="ARBA00022741"/>
    </source>
</evidence>
<dbReference type="Gene3D" id="3.90.550.50">
    <property type="match status" value="1"/>
</dbReference>
<dbReference type="GO" id="GO:0016263">
    <property type="term" value="F:glycoprotein-N-acetylgalactosamine 3-beta-galactosyltransferase activity"/>
    <property type="evidence" value="ECO:0007669"/>
    <property type="project" value="UniProtKB-EC"/>
</dbReference>
<keyword evidence="17" id="KW-0464">Manganese</keyword>
<dbReference type="Proteomes" id="UP001195483">
    <property type="component" value="Unassembled WGS sequence"/>
</dbReference>
<protein>
    <recommendedName>
        <fullName evidence="18">Glycoprotein-N-acetylgalactosamine 3-beta-galactosyltransferase 1</fullName>
        <ecNumber evidence="6">2.4.1.122</ecNumber>
    </recommendedName>
</protein>
<dbReference type="PANTHER" id="PTHR23033:SF14">
    <property type="entry name" value="GLYCOPROTEIN-N-ACETYLGALACTOSAMINE 3-BETA-GALACTOSYLTRANSFERASE 1-RELATED"/>
    <property type="match status" value="1"/>
</dbReference>
<dbReference type="InterPro" id="IPR026050">
    <property type="entry name" value="C1GALT1/C1GALT1_chp1"/>
</dbReference>
<feature type="domain" description="Fringe-like glycosyltransferase" evidence="21">
    <location>
        <begin position="110"/>
        <end position="279"/>
    </location>
</feature>
<evidence type="ECO:0000256" key="3">
    <source>
        <dbReference type="ARBA" id="ARBA00004922"/>
    </source>
</evidence>
<sequence>MPSLCRAIAWATRSTLNFILGLVTGLVLALIFAGYANIKTTVPYYAREKTMVKTTLKRPDEILKEIFTHDWHDVFNKESQRKDVRGIIFEDNHVHQDDDNVARNLRNKVKILIWVMTSPDNLDKKAVHVKKTWGKRVDKLLFFSSENNSSFPVVGLNVSEGREHLTGKTMQAFNYIYDHHFNDADWFMKADDDTYVILENLRYFLAGHDTNKPIYFGHHFKTIVKQGYFSGGAGYVLSKEALRRFATVARNGSVSCRQDGGAEDAEIGHCMERLGVKTGNSTDRLGRSRFHCFNPETHLHGGYPDWYYQYDANGARMGVDSISDYAITFHYVSPKEMYDLEFFTYHLRPYGIQSGNQDLNQK</sequence>
<evidence type="ECO:0000256" key="17">
    <source>
        <dbReference type="ARBA" id="ARBA00023211"/>
    </source>
</evidence>
<evidence type="ECO:0000256" key="18">
    <source>
        <dbReference type="ARBA" id="ARBA00040898"/>
    </source>
</evidence>
<organism evidence="22 23">
    <name type="scientific">Potamilus streckersoni</name>
    <dbReference type="NCBI Taxonomy" id="2493646"/>
    <lineage>
        <taxon>Eukaryota</taxon>
        <taxon>Metazoa</taxon>
        <taxon>Spiralia</taxon>
        <taxon>Lophotrochozoa</taxon>
        <taxon>Mollusca</taxon>
        <taxon>Bivalvia</taxon>
        <taxon>Autobranchia</taxon>
        <taxon>Heteroconchia</taxon>
        <taxon>Palaeoheterodonta</taxon>
        <taxon>Unionida</taxon>
        <taxon>Unionoidea</taxon>
        <taxon>Unionidae</taxon>
        <taxon>Ambleminae</taxon>
        <taxon>Lampsilini</taxon>
        <taxon>Potamilus</taxon>
    </lineage>
</organism>
<evidence type="ECO:0000256" key="9">
    <source>
        <dbReference type="ARBA" id="ARBA00022692"/>
    </source>
</evidence>
<comment type="subunit">
    <text evidence="5">Homodimer; disulfide-linked.</text>
</comment>
<evidence type="ECO:0000256" key="4">
    <source>
        <dbReference type="ARBA" id="ARBA00006462"/>
    </source>
</evidence>
<dbReference type="InterPro" id="IPR003378">
    <property type="entry name" value="Fringe-like_glycosylTrfase"/>
</dbReference>
<accession>A0AAE0RSD7</accession>
<reference evidence="22" key="2">
    <citation type="journal article" date="2021" name="Genome Biol. Evol.">
        <title>Developing a high-quality reference genome for a parasitic bivalve with doubly uniparental inheritance (Bivalvia: Unionida).</title>
        <authorList>
            <person name="Smith C.H."/>
        </authorList>
    </citation>
    <scope>NUCLEOTIDE SEQUENCE</scope>
    <source>
        <strain evidence="22">CHS0354</strain>
        <tissue evidence="22">Mantle</tissue>
    </source>
</reference>
<evidence type="ECO:0000256" key="13">
    <source>
        <dbReference type="ARBA" id="ARBA00022989"/>
    </source>
</evidence>
<comment type="caution">
    <text evidence="22">The sequence shown here is derived from an EMBL/GenBank/DDBJ whole genome shotgun (WGS) entry which is preliminary data.</text>
</comment>
<comment type="pathway">
    <text evidence="3">Protein modification; protein glycosylation.</text>
</comment>
<comment type="cofactor">
    <cofactor evidence="1">
        <name>Mn(2+)</name>
        <dbReference type="ChEBI" id="CHEBI:29035"/>
    </cofactor>
</comment>
<dbReference type="PANTHER" id="PTHR23033">
    <property type="entry name" value="BETA1,3-GALACTOSYLTRANSFERASE"/>
    <property type="match status" value="1"/>
</dbReference>
<evidence type="ECO:0000256" key="16">
    <source>
        <dbReference type="ARBA" id="ARBA00023180"/>
    </source>
</evidence>
<evidence type="ECO:0000256" key="19">
    <source>
        <dbReference type="ARBA" id="ARBA00059245"/>
    </source>
</evidence>
<evidence type="ECO:0000256" key="15">
    <source>
        <dbReference type="ARBA" id="ARBA00023157"/>
    </source>
</evidence>
<dbReference type="EC" id="2.4.1.122" evidence="6"/>
<keyword evidence="7" id="KW-0328">Glycosyltransferase</keyword>
<comment type="function">
    <text evidence="19">Glycosyltransferase that generates the core 1 O-glycan Gal-beta1-3GalNAc-alpha1-Ser/Thr (T antigen), which is a precursor for many extended O-glycans in glycoproteins.</text>
</comment>
<evidence type="ECO:0000256" key="5">
    <source>
        <dbReference type="ARBA" id="ARBA00011748"/>
    </source>
</evidence>
<keyword evidence="8" id="KW-0808">Transferase</keyword>
<evidence type="ECO:0000256" key="14">
    <source>
        <dbReference type="ARBA" id="ARBA00023136"/>
    </source>
</evidence>
<evidence type="ECO:0000256" key="20">
    <source>
        <dbReference type="SAM" id="Phobius"/>
    </source>
</evidence>
<keyword evidence="12" id="KW-0735">Signal-anchor</keyword>
<evidence type="ECO:0000313" key="22">
    <source>
        <dbReference type="EMBL" id="KAK3578734.1"/>
    </source>
</evidence>
<dbReference type="GO" id="GO:0000166">
    <property type="term" value="F:nucleotide binding"/>
    <property type="evidence" value="ECO:0007669"/>
    <property type="project" value="UniProtKB-KW"/>
</dbReference>
<name>A0AAE0RSD7_9BIVA</name>
<evidence type="ECO:0000256" key="12">
    <source>
        <dbReference type="ARBA" id="ARBA00022968"/>
    </source>
</evidence>
<dbReference type="Pfam" id="PF02434">
    <property type="entry name" value="Fringe"/>
    <property type="match status" value="1"/>
</dbReference>
<evidence type="ECO:0000256" key="7">
    <source>
        <dbReference type="ARBA" id="ARBA00022676"/>
    </source>
</evidence>
<keyword evidence="9 20" id="KW-0812">Transmembrane</keyword>